<dbReference type="PROSITE" id="PS50853">
    <property type="entry name" value="FN3"/>
    <property type="match status" value="2"/>
</dbReference>
<dbReference type="CDD" id="cd00063">
    <property type="entry name" value="FN3"/>
    <property type="match status" value="3"/>
</dbReference>
<dbReference type="InterPro" id="IPR013098">
    <property type="entry name" value="Ig_I-set"/>
</dbReference>
<comment type="caution">
    <text evidence="4">The sequence shown here is derived from an EMBL/GenBank/DDBJ whole genome shotgun (WGS) entry which is preliminary data.</text>
</comment>
<feature type="domain" description="Ig-like" evidence="2">
    <location>
        <begin position="264"/>
        <end position="348"/>
    </location>
</feature>
<dbReference type="InterPro" id="IPR036179">
    <property type="entry name" value="Ig-like_dom_sf"/>
</dbReference>
<evidence type="ECO:0000313" key="5">
    <source>
        <dbReference type="Proteomes" id="UP000663845"/>
    </source>
</evidence>
<dbReference type="InterPro" id="IPR007110">
    <property type="entry name" value="Ig-like_dom"/>
</dbReference>
<evidence type="ECO:0000259" key="2">
    <source>
        <dbReference type="PROSITE" id="PS50835"/>
    </source>
</evidence>
<feature type="domain" description="Fibronectin type-III" evidence="3">
    <location>
        <begin position="484"/>
        <end position="579"/>
    </location>
</feature>
<dbReference type="Proteomes" id="UP000663845">
    <property type="component" value="Unassembled WGS sequence"/>
</dbReference>
<dbReference type="Pfam" id="PF07679">
    <property type="entry name" value="I-set"/>
    <property type="match status" value="1"/>
</dbReference>
<dbReference type="EMBL" id="CAJNOG010000153">
    <property type="protein sequence ID" value="CAF1016367.1"/>
    <property type="molecule type" value="Genomic_DNA"/>
</dbReference>
<dbReference type="PANTHER" id="PTHR13817:SF166">
    <property type="entry name" value="NEURONAL IGCAM-RELATED"/>
    <property type="match status" value="1"/>
</dbReference>
<gene>
    <name evidence="4" type="ORF">JYZ213_LOCUS16816</name>
</gene>
<evidence type="ECO:0000313" key="4">
    <source>
        <dbReference type="EMBL" id="CAF1016367.1"/>
    </source>
</evidence>
<dbReference type="SUPFAM" id="SSF49265">
    <property type="entry name" value="Fibronectin type III"/>
    <property type="match status" value="2"/>
</dbReference>
<keyword evidence="1" id="KW-0677">Repeat</keyword>
<dbReference type="PROSITE" id="PS50835">
    <property type="entry name" value="IG_LIKE"/>
    <property type="match status" value="2"/>
</dbReference>
<name>A0A814I2U1_9BILA</name>
<dbReference type="SMART" id="SM00060">
    <property type="entry name" value="FN3"/>
    <property type="match status" value="3"/>
</dbReference>
<reference evidence="4" key="1">
    <citation type="submission" date="2021-02" db="EMBL/GenBank/DDBJ databases">
        <authorList>
            <person name="Nowell W R."/>
        </authorList>
    </citation>
    <scope>NUCLEOTIDE SEQUENCE</scope>
</reference>
<dbReference type="AlphaFoldDB" id="A0A814I2U1"/>
<dbReference type="Pfam" id="PF00041">
    <property type="entry name" value="fn3"/>
    <property type="match status" value="2"/>
</dbReference>
<feature type="domain" description="Ig-like" evidence="2">
    <location>
        <begin position="147"/>
        <end position="258"/>
    </location>
</feature>
<dbReference type="SUPFAM" id="SSF48726">
    <property type="entry name" value="Immunoglobulin"/>
    <property type="match status" value="2"/>
</dbReference>
<dbReference type="InterPro" id="IPR013783">
    <property type="entry name" value="Ig-like_fold"/>
</dbReference>
<dbReference type="InterPro" id="IPR003961">
    <property type="entry name" value="FN3_dom"/>
</dbReference>
<sequence length="794" mass="93075">MFIQGTTLALSFIRDLHNLTVVYKPNAFVYHVCQTSHHINFKRIRWHYESLYDNTNDTDTHCKRLFNNSDCFDFYYGQSTSILVVKEPDMYVGKYTCHVNINSTYELTSSGYIDVKLPLNDMNEYDESMGMYNEKELGKLAIQYNVPFILDENDVTSFGKRIQIGGSFYTKCQSVQSSYPIHFLWIHLKNTSDIEHSERLKTIRFIQNDGQRIKIQETKYSSSLSIHPVELADDGDYVCIASNSLGRSFSSTRSLIVSERMIYPRIRDNLLNHSQFDLQHDGIKELICIADGYPEADVVWIRASDSYLLARNYTRAILKFDNEMHGVNKYICEAKNKHGLTKIFITVIIPDNQTKPILNYGDIQSRNNQTKPILNYGDIQSRSIVLSWRVSNGRYDRFNHFIIYYRRLQNFDEDNKEENDLINLQDYKQVLVDPRTTQYSFTFRMMDLIPYTKYEFRLKGFIGATPSAYSNPVIVKTLETVPEKIENLHGYVWNKTSIVVHWTPPNSTNGPNFYYVLYYTINTSIPFEQWSHIIVRTYPLYILSLSIPPNHLLFIRIATVNAKGSTLSDFHIINRTIINHQLISTIDKFQCSSDDKNQLFSIQWSIDYESRLYINKYILYYFDITENNDDLIHKLLIPISSISINKQQSYDLYKYEFNSSLFDLNYNQHHILRLHLAFIDHNDNQMTMTQPAIYCTLTRKYATDKDFIRLSWTKPTRLPLSVYGYTIKYRPINSNQSWFVKQTNDTQIILHELRPITKYEIILQAYLNSSYTDSSGPSTRIEATTDETGNFLFK</sequence>
<proteinExistence type="predicted"/>
<evidence type="ECO:0000256" key="1">
    <source>
        <dbReference type="ARBA" id="ARBA00022737"/>
    </source>
</evidence>
<evidence type="ECO:0000259" key="3">
    <source>
        <dbReference type="PROSITE" id="PS50853"/>
    </source>
</evidence>
<feature type="domain" description="Fibronectin type-III" evidence="3">
    <location>
        <begin position="690"/>
        <end position="788"/>
    </location>
</feature>
<protein>
    <submittedName>
        <fullName evidence="4">Uncharacterized protein</fullName>
    </submittedName>
</protein>
<accession>A0A814I2U1</accession>
<dbReference type="InterPro" id="IPR050964">
    <property type="entry name" value="Striated_Muscle_Regulatory"/>
</dbReference>
<organism evidence="4 5">
    <name type="scientific">Adineta steineri</name>
    <dbReference type="NCBI Taxonomy" id="433720"/>
    <lineage>
        <taxon>Eukaryota</taxon>
        <taxon>Metazoa</taxon>
        <taxon>Spiralia</taxon>
        <taxon>Gnathifera</taxon>
        <taxon>Rotifera</taxon>
        <taxon>Eurotatoria</taxon>
        <taxon>Bdelloidea</taxon>
        <taxon>Adinetida</taxon>
        <taxon>Adinetidae</taxon>
        <taxon>Adineta</taxon>
    </lineage>
</organism>
<dbReference type="Gene3D" id="2.60.40.10">
    <property type="entry name" value="Immunoglobulins"/>
    <property type="match status" value="4"/>
</dbReference>
<dbReference type="InterPro" id="IPR036116">
    <property type="entry name" value="FN3_sf"/>
</dbReference>
<dbReference type="PANTHER" id="PTHR13817">
    <property type="entry name" value="TITIN"/>
    <property type="match status" value="1"/>
</dbReference>